<reference evidence="2" key="2">
    <citation type="submission" date="2020-08" db="EMBL/GenBank/DDBJ databases">
        <title>The Agave Microbiome: Exploring the role of microbial communities in plant adaptations to desert environments.</title>
        <authorList>
            <person name="Partida-Martinez L.P."/>
        </authorList>
    </citation>
    <scope>NUCLEOTIDE SEQUENCE [LARGE SCALE GENOMIC DNA]</scope>
    <source>
        <strain evidence="2">AT2.8</strain>
    </source>
</reference>
<organism evidence="1 2">
    <name type="scientific">Neobacillus niacini</name>
    <dbReference type="NCBI Taxonomy" id="86668"/>
    <lineage>
        <taxon>Bacteria</taxon>
        <taxon>Bacillati</taxon>
        <taxon>Bacillota</taxon>
        <taxon>Bacilli</taxon>
        <taxon>Bacillales</taxon>
        <taxon>Bacillaceae</taxon>
        <taxon>Neobacillus</taxon>
    </lineage>
</organism>
<dbReference type="EMBL" id="JACCBX010000015">
    <property type="protein sequence ID" value="NYE08628.1"/>
    <property type="molecule type" value="Genomic_DNA"/>
</dbReference>
<protein>
    <submittedName>
        <fullName evidence="1">Uncharacterized protein</fullName>
    </submittedName>
</protein>
<accession>A0A852TNC5</accession>
<sequence>MNSEKYTNSNTLEANMMIKEHMIIFRQVQTLNEASLSFRNNSYPKREKANNTKGKIRMTELRLLEKDSGLNENSLTMTIATIQSRK</sequence>
<comment type="caution">
    <text evidence="1">The sequence shown here is derived from an EMBL/GenBank/DDBJ whole genome shotgun (WGS) entry which is preliminary data.</text>
</comment>
<evidence type="ECO:0000313" key="2">
    <source>
        <dbReference type="Proteomes" id="UP000548423"/>
    </source>
</evidence>
<dbReference type="AlphaFoldDB" id="A0A852TNC5"/>
<reference evidence="2" key="1">
    <citation type="submission" date="2020-07" db="EMBL/GenBank/DDBJ databases">
        <authorList>
            <person name="Partida-Martinez L."/>
            <person name="Huntemann M."/>
            <person name="Clum A."/>
            <person name="Wang J."/>
            <person name="Palaniappan K."/>
            <person name="Ritter S."/>
            <person name="Chen I.-M."/>
            <person name="Stamatis D."/>
            <person name="Reddy T."/>
            <person name="O'Malley R."/>
            <person name="Daum C."/>
            <person name="Shapiro N."/>
            <person name="Ivanova N."/>
            <person name="Kyrpides N."/>
            <person name="Woyke T."/>
        </authorList>
    </citation>
    <scope>NUCLEOTIDE SEQUENCE [LARGE SCALE GENOMIC DNA]</scope>
    <source>
        <strain evidence="2">AT2.8</strain>
    </source>
</reference>
<evidence type="ECO:0000313" key="1">
    <source>
        <dbReference type="EMBL" id="NYE08628.1"/>
    </source>
</evidence>
<gene>
    <name evidence="1" type="ORF">F4694_005477</name>
</gene>
<dbReference type="Proteomes" id="UP000548423">
    <property type="component" value="Unassembled WGS sequence"/>
</dbReference>
<proteinExistence type="predicted"/>
<name>A0A852TNC5_9BACI</name>